<dbReference type="AlphaFoldDB" id="A0A1F7YCK9"/>
<dbReference type="SUPFAM" id="SSF50630">
    <property type="entry name" value="Acid proteases"/>
    <property type="match status" value="1"/>
</dbReference>
<dbReference type="PROSITE" id="PS00141">
    <property type="entry name" value="ASP_PROTEASE"/>
    <property type="match status" value="1"/>
</dbReference>
<dbReference type="EMBL" id="MGGI01000030">
    <property type="protein sequence ID" value="OGM24368.1"/>
    <property type="molecule type" value="Genomic_DNA"/>
</dbReference>
<evidence type="ECO:0000313" key="1">
    <source>
        <dbReference type="EMBL" id="OGM24368.1"/>
    </source>
</evidence>
<dbReference type="Gene3D" id="2.40.70.10">
    <property type="entry name" value="Acid Proteases"/>
    <property type="match status" value="1"/>
</dbReference>
<dbReference type="Proteomes" id="UP000178851">
    <property type="component" value="Unassembled WGS sequence"/>
</dbReference>
<comment type="caution">
    <text evidence="1">The sequence shown here is derived from an EMBL/GenBank/DDBJ whole genome shotgun (WGS) entry which is preliminary data.</text>
</comment>
<dbReference type="Pfam" id="PF13975">
    <property type="entry name" value="gag-asp_proteas"/>
    <property type="match status" value="1"/>
</dbReference>
<dbReference type="GO" id="GO:0006508">
    <property type="term" value="P:proteolysis"/>
    <property type="evidence" value="ECO:0007669"/>
    <property type="project" value="InterPro"/>
</dbReference>
<dbReference type="InterPro" id="IPR001969">
    <property type="entry name" value="Aspartic_peptidase_AS"/>
</dbReference>
<evidence type="ECO:0008006" key="3">
    <source>
        <dbReference type="Google" id="ProtNLM"/>
    </source>
</evidence>
<dbReference type="InterPro" id="IPR021109">
    <property type="entry name" value="Peptidase_aspartic_dom_sf"/>
</dbReference>
<gene>
    <name evidence="1" type="ORF">A2627_05490</name>
</gene>
<protein>
    <recommendedName>
        <fullName evidence="3">Aspartyl protease</fullName>
    </recommendedName>
</protein>
<evidence type="ECO:0000313" key="2">
    <source>
        <dbReference type="Proteomes" id="UP000178851"/>
    </source>
</evidence>
<accession>A0A1F7YCK9</accession>
<organism evidence="1 2">
    <name type="scientific">Candidatus Woesebacteria bacterium RIFCSPHIGHO2_01_FULL_39_28</name>
    <dbReference type="NCBI Taxonomy" id="1802496"/>
    <lineage>
        <taxon>Bacteria</taxon>
        <taxon>Candidatus Woeseibacteriota</taxon>
    </lineage>
</organism>
<dbReference type="GO" id="GO:0004190">
    <property type="term" value="F:aspartic-type endopeptidase activity"/>
    <property type="evidence" value="ECO:0007669"/>
    <property type="project" value="InterPro"/>
</dbReference>
<reference evidence="1 2" key="1">
    <citation type="journal article" date="2016" name="Nat. Commun.">
        <title>Thousands of microbial genomes shed light on interconnected biogeochemical processes in an aquifer system.</title>
        <authorList>
            <person name="Anantharaman K."/>
            <person name="Brown C.T."/>
            <person name="Hug L.A."/>
            <person name="Sharon I."/>
            <person name="Castelle C.J."/>
            <person name="Probst A.J."/>
            <person name="Thomas B.C."/>
            <person name="Singh A."/>
            <person name="Wilkins M.J."/>
            <person name="Karaoz U."/>
            <person name="Brodie E.L."/>
            <person name="Williams K.H."/>
            <person name="Hubbard S.S."/>
            <person name="Banfield J.F."/>
        </authorList>
    </citation>
    <scope>NUCLEOTIDE SEQUENCE [LARGE SCALE GENOMIC DNA]</scope>
</reference>
<name>A0A1F7YCK9_9BACT</name>
<sequence length="118" mass="12727">MGITTIQATIMDLGKKKKISDEFLVDTGAAYTVIPKKMADHLGLKPTRSQKFSLADGTTIQRNLGSAIVKFDGNEAATTVVIGQKDDSPIMGVVTLEGMGLMVDPFSRKLRPMKLMLA</sequence>
<proteinExistence type="predicted"/>